<proteinExistence type="predicted"/>
<comment type="caution">
    <text evidence="1">The sequence shown here is derived from an EMBL/GenBank/DDBJ whole genome shotgun (WGS) entry which is preliminary data.</text>
</comment>
<dbReference type="Gene3D" id="3.30.420.10">
    <property type="entry name" value="Ribonuclease H-like superfamily/Ribonuclease H"/>
    <property type="match status" value="1"/>
</dbReference>
<organism evidence="1 2">
    <name type="scientific">Macrosiphum euphorbiae</name>
    <name type="common">potato aphid</name>
    <dbReference type="NCBI Taxonomy" id="13131"/>
    <lineage>
        <taxon>Eukaryota</taxon>
        <taxon>Metazoa</taxon>
        <taxon>Ecdysozoa</taxon>
        <taxon>Arthropoda</taxon>
        <taxon>Hexapoda</taxon>
        <taxon>Insecta</taxon>
        <taxon>Pterygota</taxon>
        <taxon>Neoptera</taxon>
        <taxon>Paraneoptera</taxon>
        <taxon>Hemiptera</taxon>
        <taxon>Sternorrhyncha</taxon>
        <taxon>Aphidomorpha</taxon>
        <taxon>Aphidoidea</taxon>
        <taxon>Aphididae</taxon>
        <taxon>Macrosiphini</taxon>
        <taxon>Macrosiphum</taxon>
    </lineage>
</organism>
<keyword evidence="2" id="KW-1185">Reference proteome</keyword>
<sequence length="110" mass="12933">MNNSEKVELILIFGECNRSSRQHIGFTQIGRRYYLDFLVYQLALLLENVPLAMRENRYFQQDGAPAHNDIIVKKYLDEIFPNRWIGTHGVIPWPARSQDLTPLDFFYGDI</sequence>
<protein>
    <recommendedName>
        <fullName evidence="3">Transposase</fullName>
    </recommendedName>
</protein>
<reference evidence="1 2" key="1">
    <citation type="submission" date="2023-01" db="EMBL/GenBank/DDBJ databases">
        <authorList>
            <person name="Whitehead M."/>
        </authorList>
    </citation>
    <scope>NUCLEOTIDE SEQUENCE [LARGE SCALE GENOMIC DNA]</scope>
</reference>
<dbReference type="InterPro" id="IPR036397">
    <property type="entry name" value="RNaseH_sf"/>
</dbReference>
<dbReference type="Proteomes" id="UP001160148">
    <property type="component" value="Unassembled WGS sequence"/>
</dbReference>
<dbReference type="EMBL" id="CARXXK010000001">
    <property type="protein sequence ID" value="CAI6345680.1"/>
    <property type="molecule type" value="Genomic_DNA"/>
</dbReference>
<name>A0AAV0VQ33_9HEMI</name>
<gene>
    <name evidence="1" type="ORF">MEUPH1_LOCUS2664</name>
</gene>
<dbReference type="AlphaFoldDB" id="A0AAV0VQ33"/>
<dbReference type="PANTHER" id="PTHR47326">
    <property type="entry name" value="TRANSPOSABLE ELEMENT TC3 TRANSPOSASE-LIKE PROTEIN"/>
    <property type="match status" value="1"/>
</dbReference>
<accession>A0AAV0VQ33</accession>
<evidence type="ECO:0008006" key="3">
    <source>
        <dbReference type="Google" id="ProtNLM"/>
    </source>
</evidence>
<evidence type="ECO:0000313" key="2">
    <source>
        <dbReference type="Proteomes" id="UP001160148"/>
    </source>
</evidence>
<evidence type="ECO:0000313" key="1">
    <source>
        <dbReference type="EMBL" id="CAI6345680.1"/>
    </source>
</evidence>
<dbReference type="GO" id="GO:0003676">
    <property type="term" value="F:nucleic acid binding"/>
    <property type="evidence" value="ECO:0007669"/>
    <property type="project" value="InterPro"/>
</dbReference>
<dbReference type="PANTHER" id="PTHR47326:SF1">
    <property type="entry name" value="HTH PSQ-TYPE DOMAIN-CONTAINING PROTEIN"/>
    <property type="match status" value="1"/>
</dbReference>